<dbReference type="Proteomes" id="UP000318937">
    <property type="component" value="Unassembled WGS sequence"/>
</dbReference>
<gene>
    <name evidence="1" type="ORF">FG383_03750</name>
</gene>
<comment type="caution">
    <text evidence="1">The sequence shown here is derived from an EMBL/GenBank/DDBJ whole genome shotgun (WGS) entry which is preliminary data.</text>
</comment>
<name>A0A544TKL1_9BACI</name>
<proteinExistence type="predicted"/>
<sequence>MNKTKKRKIGLLFGTFLFLITITVLLFTSAPKAVLEICSPFFQQGTMETQILQLTLMEKGALYDQVGERLKEKGYEHRILGGINAEDRILVKFVLANKEANNIRQQEIAAIFNDYIIKNNLDPLLFQVKVSNDTSTNW</sequence>
<accession>A0A544TKL1</accession>
<evidence type="ECO:0000313" key="1">
    <source>
        <dbReference type="EMBL" id="TQR17973.1"/>
    </source>
</evidence>
<dbReference type="AlphaFoldDB" id="A0A544TKL1"/>
<protein>
    <submittedName>
        <fullName evidence="1">Uncharacterized protein</fullName>
    </submittedName>
</protein>
<evidence type="ECO:0000313" key="2">
    <source>
        <dbReference type="Proteomes" id="UP000318937"/>
    </source>
</evidence>
<keyword evidence="2" id="KW-1185">Reference proteome</keyword>
<dbReference type="RefSeq" id="WP_142605508.1">
    <property type="nucleotide sequence ID" value="NZ_VDGG01000005.1"/>
</dbReference>
<dbReference type="EMBL" id="VDGG01000005">
    <property type="protein sequence ID" value="TQR17973.1"/>
    <property type="molecule type" value="Genomic_DNA"/>
</dbReference>
<dbReference type="OrthoDB" id="2739977at2"/>
<reference evidence="1 2" key="1">
    <citation type="submission" date="2019-05" db="EMBL/GenBank/DDBJ databases">
        <title>Psychrobacillus vulpis sp. nov., a new species isolated from feces of a red fox that inhabits in The Tablas de Daimiel Natural Park, Albacete, Spain.</title>
        <authorList>
            <person name="Rodriguez M."/>
            <person name="Reina J.C."/>
            <person name="Bejar V."/>
            <person name="Llamas I."/>
        </authorList>
    </citation>
    <scope>NUCLEOTIDE SEQUENCE [LARGE SCALE GENOMIC DNA]</scope>
    <source>
        <strain evidence="1 2">NHI-2</strain>
    </source>
</reference>
<organism evidence="1 2">
    <name type="scientific">Psychrobacillus soli</name>
    <dbReference type="NCBI Taxonomy" id="1543965"/>
    <lineage>
        <taxon>Bacteria</taxon>
        <taxon>Bacillati</taxon>
        <taxon>Bacillota</taxon>
        <taxon>Bacilli</taxon>
        <taxon>Bacillales</taxon>
        <taxon>Bacillaceae</taxon>
        <taxon>Psychrobacillus</taxon>
    </lineage>
</organism>